<evidence type="ECO:0000256" key="1">
    <source>
        <dbReference type="SAM" id="MobiDB-lite"/>
    </source>
</evidence>
<dbReference type="Proteomes" id="UP000553632">
    <property type="component" value="Unassembled WGS sequence"/>
</dbReference>
<keyword evidence="2" id="KW-0732">Signal</keyword>
<feature type="chain" id="PRO_5029851467" evidence="2">
    <location>
        <begin position="18"/>
        <end position="444"/>
    </location>
</feature>
<accession>A0A7J6U2J2</accession>
<comment type="caution">
    <text evidence="3">The sequence shown here is derived from an EMBL/GenBank/DDBJ whole genome shotgun (WGS) entry which is preliminary data.</text>
</comment>
<organism evidence="3 4">
    <name type="scientific">Perkinsus olseni</name>
    <name type="common">Perkinsus atlanticus</name>
    <dbReference type="NCBI Taxonomy" id="32597"/>
    <lineage>
        <taxon>Eukaryota</taxon>
        <taxon>Sar</taxon>
        <taxon>Alveolata</taxon>
        <taxon>Perkinsozoa</taxon>
        <taxon>Perkinsea</taxon>
        <taxon>Perkinsida</taxon>
        <taxon>Perkinsidae</taxon>
        <taxon>Perkinsus</taxon>
    </lineage>
</organism>
<evidence type="ECO:0000313" key="3">
    <source>
        <dbReference type="EMBL" id="KAF4750956.1"/>
    </source>
</evidence>
<evidence type="ECO:0000256" key="2">
    <source>
        <dbReference type="SAM" id="SignalP"/>
    </source>
</evidence>
<proteinExistence type="predicted"/>
<gene>
    <name evidence="3" type="ORF">FOZ63_029326</name>
</gene>
<sequence>MLQAEAVSLALVLPALQVPGDVTNGPGGRSCKIRWRKKELSVFFSRDTENVERLIELTRFRNEGHNYRTLLHFIGSQKGIFTIHSELGGTKIRLRDVTEVEEAHEHFSSIIPFSHLKKEDLEELKALLPDKEKTEGCREVFAFLAAHPPPDFDQGMDWVAESHHKALPVVKLTNVKRLVDEWKAPHESHGGAACIATPETGPKFFAGAQWRGVLPLRFSRSIVVIHENDEVVGEPTRKRTRVFRKVTEEPASLPTVRCSGVLDVHLEEAANTRRPAKRRISDVSTSSFDHEEEEDDDVACYYIEEAPSYSGPELADAVDLSEWWAKIVASQDGSRLAAEGTSVKLSSELLLGRRAINLSASDGAALREQNTVDLSPVLKAPTVGYVPASEVEGFEGIAEAYFPGVVDTVDVSSVRFRAYSSHVTYQTEEEEDDDWAEIERKYLS</sequence>
<dbReference type="EMBL" id="JABANO010006934">
    <property type="protein sequence ID" value="KAF4750956.1"/>
    <property type="molecule type" value="Genomic_DNA"/>
</dbReference>
<protein>
    <submittedName>
        <fullName evidence="3">Uncharacterized protein</fullName>
    </submittedName>
</protein>
<feature type="signal peptide" evidence="2">
    <location>
        <begin position="1"/>
        <end position="17"/>
    </location>
</feature>
<reference evidence="3 4" key="1">
    <citation type="submission" date="2020-04" db="EMBL/GenBank/DDBJ databases">
        <title>Perkinsus olseni comparative genomics.</title>
        <authorList>
            <person name="Bogema D.R."/>
        </authorList>
    </citation>
    <scope>NUCLEOTIDE SEQUENCE [LARGE SCALE GENOMIC DNA]</scope>
    <source>
        <strain evidence="3 4">ATCC PRA-207</strain>
    </source>
</reference>
<keyword evidence="4" id="KW-1185">Reference proteome</keyword>
<name>A0A7J6U2J2_PEROL</name>
<evidence type="ECO:0000313" key="4">
    <source>
        <dbReference type="Proteomes" id="UP000553632"/>
    </source>
</evidence>
<dbReference type="AlphaFoldDB" id="A0A7J6U2J2"/>
<feature type="region of interest" description="Disordered" evidence="1">
    <location>
        <begin position="273"/>
        <end position="292"/>
    </location>
</feature>